<feature type="transmembrane region" description="Helical" evidence="6">
    <location>
        <begin position="224"/>
        <end position="245"/>
    </location>
</feature>
<keyword evidence="4 6" id="KW-0472">Membrane</keyword>
<protein>
    <recommendedName>
        <fullName evidence="8">Integral membrane protein</fullName>
    </recommendedName>
</protein>
<organism evidence="7">
    <name type="scientific">Streptomyces sp. NBC_00119</name>
    <dbReference type="NCBI Taxonomy" id="2975659"/>
    <lineage>
        <taxon>Bacteria</taxon>
        <taxon>Bacillati</taxon>
        <taxon>Actinomycetota</taxon>
        <taxon>Actinomycetes</taxon>
        <taxon>Kitasatosporales</taxon>
        <taxon>Streptomycetaceae</taxon>
        <taxon>Streptomyces</taxon>
    </lineage>
</organism>
<feature type="transmembrane region" description="Helical" evidence="6">
    <location>
        <begin position="201"/>
        <end position="218"/>
    </location>
</feature>
<accession>A0AAU1UJU9</accession>
<feature type="transmembrane region" description="Helical" evidence="6">
    <location>
        <begin position="37"/>
        <end position="59"/>
    </location>
</feature>
<dbReference type="InterPro" id="IPR035952">
    <property type="entry name" value="Rhomboid-like_sf"/>
</dbReference>
<evidence type="ECO:0000256" key="5">
    <source>
        <dbReference type="SAM" id="MobiDB-lite"/>
    </source>
</evidence>
<reference evidence="7" key="1">
    <citation type="submission" date="2022-10" db="EMBL/GenBank/DDBJ databases">
        <title>The complete genomes of actinobacterial strains from the NBC collection.</title>
        <authorList>
            <person name="Joergensen T.S."/>
            <person name="Alvarez Arevalo M."/>
            <person name="Sterndorff E.B."/>
            <person name="Faurdal D."/>
            <person name="Vuksanovic O."/>
            <person name="Mourched A.-S."/>
            <person name="Charusanti P."/>
            <person name="Shaw S."/>
            <person name="Blin K."/>
            <person name="Weber T."/>
        </authorList>
    </citation>
    <scope>NUCLEOTIDE SEQUENCE</scope>
    <source>
        <strain evidence="7">NBC_00119</strain>
    </source>
</reference>
<name>A0AAU1UJU9_9ACTN</name>
<feature type="transmembrane region" description="Helical" evidence="6">
    <location>
        <begin position="142"/>
        <end position="162"/>
    </location>
</feature>
<evidence type="ECO:0000256" key="4">
    <source>
        <dbReference type="ARBA" id="ARBA00023136"/>
    </source>
</evidence>
<sequence>MGSVLFSVTTAALMVLMFKGGLALVGETTLGRRRIPWAAVGLTGIALAGVVLQLCWSGAMGALDADPAKSGWWRVVTSVFMQNGGFGGAAWNIATLAAVAGFAEWFWGAPLTLCLFAAGILLPERIDALWGQTSHSTDPRNFAGSSGATYFLGATLAAALLLRGGADEVPGKGSQGMGPDAEASADEGSPRKTARETASKNRLLALAVPMLGLAMWFTQGNGHGLVACYGFALGALAWVAFRTVLRPDRDLRQPPRTTMAGLVGRARSAS</sequence>
<evidence type="ECO:0000256" key="3">
    <source>
        <dbReference type="ARBA" id="ARBA00022989"/>
    </source>
</evidence>
<evidence type="ECO:0000256" key="1">
    <source>
        <dbReference type="ARBA" id="ARBA00004141"/>
    </source>
</evidence>
<feature type="compositionally biased region" description="Basic and acidic residues" evidence="5">
    <location>
        <begin position="188"/>
        <end position="197"/>
    </location>
</feature>
<keyword evidence="3 6" id="KW-1133">Transmembrane helix</keyword>
<evidence type="ECO:0000313" key="7">
    <source>
        <dbReference type="EMBL" id="WTS17513.1"/>
    </source>
</evidence>
<dbReference type="SUPFAM" id="SSF144091">
    <property type="entry name" value="Rhomboid-like"/>
    <property type="match status" value="1"/>
</dbReference>
<feature type="transmembrane region" description="Helical" evidence="6">
    <location>
        <begin position="6"/>
        <end position="25"/>
    </location>
</feature>
<dbReference type="AlphaFoldDB" id="A0AAU1UJU9"/>
<dbReference type="GO" id="GO:0016020">
    <property type="term" value="C:membrane"/>
    <property type="evidence" value="ECO:0007669"/>
    <property type="project" value="UniProtKB-SubCell"/>
</dbReference>
<evidence type="ECO:0000256" key="2">
    <source>
        <dbReference type="ARBA" id="ARBA00022692"/>
    </source>
</evidence>
<feature type="region of interest" description="Disordered" evidence="5">
    <location>
        <begin position="170"/>
        <end position="197"/>
    </location>
</feature>
<proteinExistence type="predicted"/>
<evidence type="ECO:0000256" key="6">
    <source>
        <dbReference type="SAM" id="Phobius"/>
    </source>
</evidence>
<evidence type="ECO:0008006" key="8">
    <source>
        <dbReference type="Google" id="ProtNLM"/>
    </source>
</evidence>
<dbReference type="EMBL" id="CP108195">
    <property type="protein sequence ID" value="WTS17513.1"/>
    <property type="molecule type" value="Genomic_DNA"/>
</dbReference>
<gene>
    <name evidence="7" type="ORF">OHU69_44705</name>
</gene>
<feature type="transmembrane region" description="Helical" evidence="6">
    <location>
        <begin position="71"/>
        <end position="93"/>
    </location>
</feature>
<comment type="subcellular location">
    <subcellularLocation>
        <location evidence="1">Membrane</location>
        <topology evidence="1">Multi-pass membrane protein</topology>
    </subcellularLocation>
</comment>
<keyword evidence="2 6" id="KW-0812">Transmembrane</keyword>
<feature type="transmembrane region" description="Helical" evidence="6">
    <location>
        <begin position="105"/>
        <end position="122"/>
    </location>
</feature>